<dbReference type="PANTHER" id="PTHR30461:SF23">
    <property type="entry name" value="DNA RECOMBINASE-RELATED"/>
    <property type="match status" value="1"/>
</dbReference>
<dbReference type="InterPro" id="IPR011109">
    <property type="entry name" value="DNA_bind_recombinase_dom"/>
</dbReference>
<dbReference type="InterPro" id="IPR036162">
    <property type="entry name" value="Resolvase-like_N_sf"/>
</dbReference>
<dbReference type="Pfam" id="PF13408">
    <property type="entry name" value="Zn_ribbon_recom"/>
    <property type="match status" value="1"/>
</dbReference>
<organism evidence="5">
    <name type="scientific">Siphoviridae sp. ctDDY10</name>
    <dbReference type="NCBI Taxonomy" id="2827810"/>
    <lineage>
        <taxon>Viruses</taxon>
        <taxon>Duplodnaviria</taxon>
        <taxon>Heunggongvirae</taxon>
        <taxon>Uroviricota</taxon>
        <taxon>Caudoviricetes</taxon>
    </lineage>
</organism>
<keyword evidence="1" id="KW-0175">Coiled coil</keyword>
<name>A0A8S5TIW7_9CAUD</name>
<dbReference type="PROSITE" id="PS51736">
    <property type="entry name" value="RECOMBINASES_3"/>
    <property type="match status" value="1"/>
</dbReference>
<dbReference type="Gene3D" id="3.90.1750.20">
    <property type="entry name" value="Putative Large Serine Recombinase, Chain B, Domain 2"/>
    <property type="match status" value="1"/>
</dbReference>
<protein>
    <submittedName>
        <fullName evidence="5">Integrase</fullName>
    </submittedName>
</protein>
<feature type="region of interest" description="Disordered" evidence="2">
    <location>
        <begin position="531"/>
        <end position="559"/>
    </location>
</feature>
<accession>A0A8S5TIW7</accession>
<dbReference type="CDD" id="cd00338">
    <property type="entry name" value="Ser_Recombinase"/>
    <property type="match status" value="1"/>
</dbReference>
<dbReference type="InterPro" id="IPR050639">
    <property type="entry name" value="SSR_resolvase"/>
</dbReference>
<dbReference type="GO" id="GO:0003677">
    <property type="term" value="F:DNA binding"/>
    <property type="evidence" value="ECO:0007669"/>
    <property type="project" value="InterPro"/>
</dbReference>
<evidence type="ECO:0000259" key="3">
    <source>
        <dbReference type="PROSITE" id="PS51736"/>
    </source>
</evidence>
<dbReference type="Pfam" id="PF07508">
    <property type="entry name" value="Recombinase"/>
    <property type="match status" value="1"/>
</dbReference>
<dbReference type="InterPro" id="IPR025827">
    <property type="entry name" value="Zn_ribbon_recom_dom"/>
</dbReference>
<dbReference type="InterPro" id="IPR038109">
    <property type="entry name" value="DNA_bind_recomb_sf"/>
</dbReference>
<dbReference type="GO" id="GO:0000150">
    <property type="term" value="F:DNA strand exchange activity"/>
    <property type="evidence" value="ECO:0007669"/>
    <property type="project" value="InterPro"/>
</dbReference>
<feature type="domain" description="Recombinase" evidence="4">
    <location>
        <begin position="161"/>
        <end position="278"/>
    </location>
</feature>
<feature type="coiled-coil region" evidence="1">
    <location>
        <begin position="372"/>
        <end position="453"/>
    </location>
</feature>
<proteinExistence type="predicted"/>
<reference evidence="5" key="1">
    <citation type="journal article" date="2021" name="Proc. Natl. Acad. Sci. U.S.A.">
        <title>A Catalog of Tens of Thousands of Viruses from Human Metagenomes Reveals Hidden Associations with Chronic Diseases.</title>
        <authorList>
            <person name="Tisza M.J."/>
            <person name="Buck C.B."/>
        </authorList>
    </citation>
    <scope>NUCLEOTIDE SEQUENCE</scope>
    <source>
        <strain evidence="5">CtDDY10</strain>
    </source>
</reference>
<feature type="domain" description="Resolvase/invertase-type recombinase catalytic" evidence="3">
    <location>
        <begin position="3"/>
        <end position="153"/>
    </location>
</feature>
<evidence type="ECO:0000256" key="2">
    <source>
        <dbReference type="SAM" id="MobiDB-lite"/>
    </source>
</evidence>
<sequence length="559" mass="63550">MTRVECLYRVSTKGQVDHDDIPMQRIECRKFAEQQGWNIIKELCEKGVSGFKISADDRDAIQELREDAMNQRFDVLLVFMFDRLGRRDDETPFVVEWFAKQGIRIFSVKEGEQKFESHTDSLINYIRYWQSEGESRKTSMRIKTRLDQMRGEGLYTGGTPRYGYRAVEKGRRNKKDKPVKDLEICPEEAAVVKEIFERTVYEGAGSFILATELSARGVRTHHGAKFNVSTVNKILRDRQYLGYLITQDITSPHLPELQIIDEALFNAAQEITEQRKTQNAAWRNIPRQNCSGVLLGGNLYCAACGSRMTSSSPGEGAKRPYAEYICYMGANHRIACSGQKAYVAKRVDDLVLRVTGMLLNTIQDTPKDESIEKRVLAEVKDLERQLADTRKQADEAAKAQEALEMEVSRCLMGQSQFTAEMLSKLIEQAAQKHKALNHTAAELEQKLADQKKIADGVQTYYDRFLGWSMEFGMASLARKRIIIAQLFKRIELDRGYNLHFEVDWNYEQFIDSVNVKGKQGITAVGITLPPKVRPKAGKTAKASQTAKNGRKRKAEPISA</sequence>
<dbReference type="SMART" id="SM00857">
    <property type="entry name" value="Resolvase"/>
    <property type="match status" value="1"/>
</dbReference>
<dbReference type="Pfam" id="PF00239">
    <property type="entry name" value="Resolvase"/>
    <property type="match status" value="1"/>
</dbReference>
<dbReference type="Gene3D" id="3.40.50.1390">
    <property type="entry name" value="Resolvase, N-terminal catalytic domain"/>
    <property type="match status" value="1"/>
</dbReference>
<dbReference type="InterPro" id="IPR006119">
    <property type="entry name" value="Resolv_N"/>
</dbReference>
<evidence type="ECO:0000256" key="1">
    <source>
        <dbReference type="SAM" id="Coils"/>
    </source>
</evidence>
<dbReference type="EMBL" id="BK032831">
    <property type="protein sequence ID" value="DAF62987.1"/>
    <property type="molecule type" value="Genomic_DNA"/>
</dbReference>
<evidence type="ECO:0000259" key="4">
    <source>
        <dbReference type="PROSITE" id="PS51737"/>
    </source>
</evidence>
<dbReference type="SUPFAM" id="SSF53041">
    <property type="entry name" value="Resolvase-like"/>
    <property type="match status" value="1"/>
</dbReference>
<dbReference type="PROSITE" id="PS51737">
    <property type="entry name" value="RECOMBINASE_DNA_BIND"/>
    <property type="match status" value="1"/>
</dbReference>
<evidence type="ECO:0000313" key="5">
    <source>
        <dbReference type="EMBL" id="DAF62987.1"/>
    </source>
</evidence>
<dbReference type="PANTHER" id="PTHR30461">
    <property type="entry name" value="DNA-INVERTASE FROM LAMBDOID PROPHAGE"/>
    <property type="match status" value="1"/>
</dbReference>